<evidence type="ECO:0000313" key="2">
    <source>
        <dbReference type="Proteomes" id="UP000054771"/>
    </source>
</evidence>
<protein>
    <submittedName>
        <fullName evidence="1">Uncharacterized protein</fullName>
    </submittedName>
</protein>
<gene>
    <name evidence="1" type="ORF">ASPCAL00792</name>
</gene>
<sequence length="111" mass="13028">MTTVSSSVLLHTLLFGTEDELAQSRRCLHAKFEALLELEQYWPGVRSMINRLISFQNTCLLFAHEHMHRLDRWMTRFLFEYALSFDEKTISDSHGAATTDTPIMEKLRYTE</sequence>
<dbReference type="Proteomes" id="UP000054771">
    <property type="component" value="Unassembled WGS sequence"/>
</dbReference>
<dbReference type="OrthoDB" id="1924787at2759"/>
<dbReference type="AlphaFoldDB" id="A0A0U5GKD5"/>
<dbReference type="STRING" id="454130.A0A0U5GKD5"/>
<keyword evidence="2" id="KW-1185">Reference proteome</keyword>
<dbReference type="EMBL" id="CDMC01000001">
    <property type="protein sequence ID" value="CEL01204.1"/>
    <property type="molecule type" value="Genomic_DNA"/>
</dbReference>
<proteinExistence type="predicted"/>
<evidence type="ECO:0000313" key="1">
    <source>
        <dbReference type="EMBL" id="CEL01204.1"/>
    </source>
</evidence>
<reference evidence="2" key="1">
    <citation type="journal article" date="2016" name="Genome Announc.">
        <title>Draft genome sequences of fungus Aspergillus calidoustus.</title>
        <authorList>
            <person name="Horn F."/>
            <person name="Linde J."/>
            <person name="Mattern D.J."/>
            <person name="Walther G."/>
            <person name="Guthke R."/>
            <person name="Scherlach K."/>
            <person name="Martin K."/>
            <person name="Brakhage A.A."/>
            <person name="Petzke L."/>
            <person name="Valiante V."/>
        </authorList>
    </citation>
    <scope>NUCLEOTIDE SEQUENCE [LARGE SCALE GENOMIC DNA]</scope>
    <source>
        <strain evidence="2">SF006504</strain>
    </source>
</reference>
<name>A0A0U5GKD5_ASPCI</name>
<organism evidence="1 2">
    <name type="scientific">Aspergillus calidoustus</name>
    <dbReference type="NCBI Taxonomy" id="454130"/>
    <lineage>
        <taxon>Eukaryota</taxon>
        <taxon>Fungi</taxon>
        <taxon>Dikarya</taxon>
        <taxon>Ascomycota</taxon>
        <taxon>Pezizomycotina</taxon>
        <taxon>Eurotiomycetes</taxon>
        <taxon>Eurotiomycetidae</taxon>
        <taxon>Eurotiales</taxon>
        <taxon>Aspergillaceae</taxon>
        <taxon>Aspergillus</taxon>
        <taxon>Aspergillus subgen. Nidulantes</taxon>
    </lineage>
</organism>
<accession>A0A0U5GKD5</accession>